<dbReference type="PANTHER" id="PTHR35526:SF3">
    <property type="entry name" value="ANTI-SIGMA-F FACTOR RSBW"/>
    <property type="match status" value="1"/>
</dbReference>
<protein>
    <submittedName>
        <fullName evidence="3">Anti-sigma regulatory factor (Ser/Thr protein kinase)</fullName>
    </submittedName>
</protein>
<keyword evidence="4" id="KW-1185">Reference proteome</keyword>
<proteinExistence type="predicted"/>
<dbReference type="eggNOG" id="COG2172">
    <property type="taxonomic scope" value="Bacteria"/>
</dbReference>
<dbReference type="STRING" id="1173027.Mic7113_3523"/>
<gene>
    <name evidence="3" type="ORF">Mic7113_3523</name>
</gene>
<dbReference type="CDD" id="cd16936">
    <property type="entry name" value="HATPase_RsbW-like"/>
    <property type="match status" value="1"/>
</dbReference>
<keyword evidence="3" id="KW-0808">Transferase</keyword>
<dbReference type="PANTHER" id="PTHR35526">
    <property type="entry name" value="ANTI-SIGMA-F FACTOR RSBW-RELATED"/>
    <property type="match status" value="1"/>
</dbReference>
<evidence type="ECO:0000259" key="2">
    <source>
        <dbReference type="Pfam" id="PF13581"/>
    </source>
</evidence>
<evidence type="ECO:0000313" key="3">
    <source>
        <dbReference type="EMBL" id="AFZ19248.1"/>
    </source>
</evidence>
<dbReference type="GO" id="GO:0004674">
    <property type="term" value="F:protein serine/threonine kinase activity"/>
    <property type="evidence" value="ECO:0007669"/>
    <property type="project" value="UniProtKB-KW"/>
</dbReference>
<dbReference type="Proteomes" id="UP000010471">
    <property type="component" value="Chromosome"/>
</dbReference>
<dbReference type="InterPro" id="IPR003594">
    <property type="entry name" value="HATPase_dom"/>
</dbReference>
<organism evidence="3 4">
    <name type="scientific">Allocoleopsis franciscana PCC 7113</name>
    <dbReference type="NCBI Taxonomy" id="1173027"/>
    <lineage>
        <taxon>Bacteria</taxon>
        <taxon>Bacillati</taxon>
        <taxon>Cyanobacteriota</taxon>
        <taxon>Cyanophyceae</taxon>
        <taxon>Coleofasciculales</taxon>
        <taxon>Coleofasciculaceae</taxon>
        <taxon>Allocoleopsis</taxon>
        <taxon>Allocoleopsis franciscana</taxon>
    </lineage>
</organism>
<evidence type="ECO:0000313" key="4">
    <source>
        <dbReference type="Proteomes" id="UP000010471"/>
    </source>
</evidence>
<accession>K9WGC9</accession>
<dbReference type="InterPro" id="IPR050267">
    <property type="entry name" value="Anti-sigma-factor_SerPK"/>
</dbReference>
<dbReference type="HOGENOM" id="CLU_090336_16_0_3"/>
<dbReference type="AlphaFoldDB" id="K9WGC9"/>
<feature type="domain" description="Histidine kinase/HSP90-like ATPase" evidence="2">
    <location>
        <begin position="28"/>
        <end position="157"/>
    </location>
</feature>
<dbReference type="SUPFAM" id="SSF55874">
    <property type="entry name" value="ATPase domain of HSP90 chaperone/DNA topoisomerase II/histidine kinase"/>
    <property type="match status" value="1"/>
</dbReference>
<evidence type="ECO:0000256" key="1">
    <source>
        <dbReference type="ARBA" id="ARBA00022527"/>
    </source>
</evidence>
<dbReference type="Pfam" id="PF13581">
    <property type="entry name" value="HATPase_c_2"/>
    <property type="match status" value="1"/>
</dbReference>
<reference evidence="3 4" key="1">
    <citation type="submission" date="2012-06" db="EMBL/GenBank/DDBJ databases">
        <title>Finished chromosome of genome of Microcoleus sp. PCC 7113.</title>
        <authorList>
            <consortium name="US DOE Joint Genome Institute"/>
            <person name="Gugger M."/>
            <person name="Coursin T."/>
            <person name="Rippka R."/>
            <person name="Tandeau De Marsac N."/>
            <person name="Huntemann M."/>
            <person name="Wei C.-L."/>
            <person name="Han J."/>
            <person name="Detter J.C."/>
            <person name="Han C."/>
            <person name="Tapia R."/>
            <person name="Chen A."/>
            <person name="Kyrpides N."/>
            <person name="Mavromatis K."/>
            <person name="Markowitz V."/>
            <person name="Szeto E."/>
            <person name="Ivanova N."/>
            <person name="Pagani I."/>
            <person name="Pati A."/>
            <person name="Goodwin L."/>
            <person name="Nordberg H.P."/>
            <person name="Cantor M.N."/>
            <person name="Hua S.X."/>
            <person name="Woyke T."/>
            <person name="Kerfeld C.A."/>
        </authorList>
    </citation>
    <scope>NUCLEOTIDE SEQUENCE [LARGE SCALE GENOMIC DNA]</scope>
    <source>
        <strain evidence="3 4">PCC 7113</strain>
    </source>
</reference>
<dbReference type="PATRIC" id="fig|1173027.3.peg.3876"/>
<dbReference type="KEGG" id="mic:Mic7113_3523"/>
<dbReference type="Gene3D" id="3.30.565.10">
    <property type="entry name" value="Histidine kinase-like ATPase, C-terminal domain"/>
    <property type="match status" value="1"/>
</dbReference>
<dbReference type="EMBL" id="CP003630">
    <property type="protein sequence ID" value="AFZ19248.1"/>
    <property type="molecule type" value="Genomic_DNA"/>
</dbReference>
<keyword evidence="3" id="KW-0418">Kinase</keyword>
<keyword evidence="1" id="KW-0723">Serine/threonine-protein kinase</keyword>
<dbReference type="InterPro" id="IPR036890">
    <property type="entry name" value="HATPase_C_sf"/>
</dbReference>
<name>K9WGC9_9CYAN</name>
<sequence length="159" mass="18870">MALFKKPWNLVWLRHNEKPLKQDRLQVETDLHAVTQVLQWFEDFTKPLLPQPFQSQCQLAFVEGFTNAVRHAHQKLPPTTPIELELKVFTDSLEMRIWDHGQPFDLQTKLQEALDHHKQADPLEEIGGRGLIFMHQLMDELAYLRVDDERNCLLMRKRH</sequence>
<dbReference type="RefSeq" id="WP_015183390.1">
    <property type="nucleotide sequence ID" value="NC_019738.1"/>
</dbReference>